<keyword evidence="2" id="KW-1185">Reference proteome</keyword>
<dbReference type="SUPFAM" id="SSF56219">
    <property type="entry name" value="DNase I-like"/>
    <property type="match status" value="1"/>
</dbReference>
<organism evidence="1 2">
    <name type="scientific">Meganyctiphanes norvegica</name>
    <name type="common">Northern krill</name>
    <name type="synonym">Thysanopoda norvegica</name>
    <dbReference type="NCBI Taxonomy" id="48144"/>
    <lineage>
        <taxon>Eukaryota</taxon>
        <taxon>Metazoa</taxon>
        <taxon>Ecdysozoa</taxon>
        <taxon>Arthropoda</taxon>
        <taxon>Crustacea</taxon>
        <taxon>Multicrustacea</taxon>
        <taxon>Malacostraca</taxon>
        <taxon>Eumalacostraca</taxon>
        <taxon>Eucarida</taxon>
        <taxon>Euphausiacea</taxon>
        <taxon>Euphausiidae</taxon>
        <taxon>Meganyctiphanes</taxon>
    </lineage>
</organism>
<protein>
    <recommendedName>
        <fullName evidence="3">Endonuclease/exonuclease/phosphatase domain-containing protein</fullName>
    </recommendedName>
</protein>
<sequence length="524" mass="60525">MVGNTYVPPEGTRYQSLIPFQELQEEVLKFSNCYFCIAGDLNSHTGTIRDFVEVGDLMPEQLNFDHDVQNCLASLTFLEDHNIRLRRQNVDQRRANTHGIQLIEFCKTNNLFIGNGRLDSDMPGKATTTDDSLIDYILASPLILTKIEYFHVHDYDAVFSDKHCRISWTISRPNIGQNSTINVKPSMINIKKSHRNMWSNVKALDFSNNININDLNDIRENLGNPDAHIDCILNKIQKLYKGAADITLGPEYEFKVDVNKKYKPIRFDRETLNKRNRYYKAKRANNGSDEMKNELKIASKDYKKAVTKAKAINKKQKINKLRNSKTNNPKFYWSVLNSKNNNKINNSSNRPTLDNFFEEFKNLSGTVCHGEFSNDLDENVVNMFETNEVRELADQILNVEFTEEEIFSCVKDLKNGKACGTDKILNEFIKSTYSKMKQVYVDLFNRILNDGQIPESWTIGMIIPIYKNKGDKRDFNNYRGITILSCLGKMFTSVINSRLNKYANETRLINENQTGFRKNYSTLD</sequence>
<dbReference type="Proteomes" id="UP001497623">
    <property type="component" value="Unassembled WGS sequence"/>
</dbReference>
<dbReference type="PANTHER" id="PTHR19446">
    <property type="entry name" value="REVERSE TRANSCRIPTASES"/>
    <property type="match status" value="1"/>
</dbReference>
<reference evidence="1 2" key="1">
    <citation type="submission" date="2024-05" db="EMBL/GenBank/DDBJ databases">
        <authorList>
            <person name="Wallberg A."/>
        </authorList>
    </citation>
    <scope>NUCLEOTIDE SEQUENCE [LARGE SCALE GENOMIC DNA]</scope>
</reference>
<evidence type="ECO:0000313" key="2">
    <source>
        <dbReference type="Proteomes" id="UP001497623"/>
    </source>
</evidence>
<dbReference type="EMBL" id="CAXKWB010012862">
    <property type="protein sequence ID" value="CAL4105755.1"/>
    <property type="molecule type" value="Genomic_DNA"/>
</dbReference>
<evidence type="ECO:0008006" key="3">
    <source>
        <dbReference type="Google" id="ProtNLM"/>
    </source>
</evidence>
<name>A0AAV2R2I1_MEGNR</name>
<dbReference type="InterPro" id="IPR036691">
    <property type="entry name" value="Endo/exonu/phosph_ase_sf"/>
</dbReference>
<dbReference type="AlphaFoldDB" id="A0AAV2R2I1"/>
<gene>
    <name evidence="1" type="ORF">MNOR_LOCUS18169</name>
</gene>
<feature type="non-terminal residue" evidence="1">
    <location>
        <position position="524"/>
    </location>
</feature>
<proteinExistence type="predicted"/>
<comment type="caution">
    <text evidence="1">The sequence shown here is derived from an EMBL/GenBank/DDBJ whole genome shotgun (WGS) entry which is preliminary data.</text>
</comment>
<evidence type="ECO:0000313" key="1">
    <source>
        <dbReference type="EMBL" id="CAL4105755.1"/>
    </source>
</evidence>
<dbReference type="Gene3D" id="3.60.10.10">
    <property type="entry name" value="Endonuclease/exonuclease/phosphatase"/>
    <property type="match status" value="1"/>
</dbReference>
<accession>A0AAV2R2I1</accession>